<sequence>MSRTAMLFGAALFLVLPVQLDGQSSWNELVDLFSEWREFERPEFIDGVPDYTATVMARQQQELGAWKDRLWSFDIENWPVEQQIDWHLIRAEMNGLDFDHKVRRPWARDPAFYA</sequence>
<reference evidence="1" key="1">
    <citation type="submission" date="2018-05" db="EMBL/GenBank/DDBJ databases">
        <authorList>
            <person name="Lanie J.A."/>
            <person name="Ng W.-L."/>
            <person name="Kazmierczak K.M."/>
            <person name="Andrzejewski T.M."/>
            <person name="Davidsen T.M."/>
            <person name="Wayne K.J."/>
            <person name="Tettelin H."/>
            <person name="Glass J.I."/>
            <person name="Rusch D."/>
            <person name="Podicherti R."/>
            <person name="Tsui H.-C.T."/>
            <person name="Winkler M.E."/>
        </authorList>
    </citation>
    <scope>NUCLEOTIDE SEQUENCE</scope>
</reference>
<proteinExistence type="predicted"/>
<feature type="non-terminal residue" evidence="1">
    <location>
        <position position="114"/>
    </location>
</feature>
<evidence type="ECO:0000313" key="1">
    <source>
        <dbReference type="EMBL" id="SVC27108.1"/>
    </source>
</evidence>
<organism evidence="1">
    <name type="scientific">marine metagenome</name>
    <dbReference type="NCBI Taxonomy" id="408172"/>
    <lineage>
        <taxon>unclassified sequences</taxon>
        <taxon>metagenomes</taxon>
        <taxon>ecological metagenomes</taxon>
    </lineage>
</organism>
<name>A0A382KRD8_9ZZZZ</name>
<evidence type="ECO:0008006" key="2">
    <source>
        <dbReference type="Google" id="ProtNLM"/>
    </source>
</evidence>
<gene>
    <name evidence="1" type="ORF">METZ01_LOCUS279962</name>
</gene>
<dbReference type="AlphaFoldDB" id="A0A382KRD8"/>
<accession>A0A382KRD8</accession>
<dbReference type="EMBL" id="UINC01082389">
    <property type="protein sequence ID" value="SVC27108.1"/>
    <property type="molecule type" value="Genomic_DNA"/>
</dbReference>
<protein>
    <recommendedName>
        <fullName evidence="2">DUF885 domain-containing protein</fullName>
    </recommendedName>
</protein>